<dbReference type="Pfam" id="PF10551">
    <property type="entry name" value="MULE"/>
    <property type="match status" value="1"/>
</dbReference>
<name>A0ABR2RGM2_9ROSI</name>
<dbReference type="EMBL" id="JBBPBN010000022">
    <property type="protein sequence ID" value="KAK9012005.1"/>
    <property type="molecule type" value="Genomic_DNA"/>
</dbReference>
<feature type="compositionally biased region" description="Basic and acidic residues" evidence="1">
    <location>
        <begin position="241"/>
        <end position="265"/>
    </location>
</feature>
<dbReference type="Pfam" id="PF26130">
    <property type="entry name" value="PB1-like"/>
    <property type="match status" value="1"/>
</dbReference>
<keyword evidence="5" id="KW-1185">Reference proteome</keyword>
<feature type="compositionally biased region" description="Acidic residues" evidence="1">
    <location>
        <begin position="358"/>
        <end position="367"/>
    </location>
</feature>
<dbReference type="InterPro" id="IPR058594">
    <property type="entry name" value="PB1-like_dom_pln"/>
</dbReference>
<feature type="region of interest" description="Disordered" evidence="1">
    <location>
        <begin position="193"/>
        <end position="282"/>
    </location>
</feature>
<evidence type="ECO:0000259" key="2">
    <source>
        <dbReference type="Pfam" id="PF10551"/>
    </source>
</evidence>
<sequence>MVDATGVDEDDVVYVLRYFHGGKFVSSPKFDYVDWKVDRLQVDLDRLCYYDIIRNVSALVYLKKSKFVYYRIPAVTFNTAALVLVHDDDTEIDTFNGGNAVVRSNVAGSSYDHVVGQDHVDVGSQVEIGGPDAENGLEHVEVGPEGEDVGPKLAENEPHIGDNESSDDNGSEHVEVGPEITDIWADHVDVGADHVDVDDNGNGADHVDVDDNGNGADHVDVGPVSENGSQHVENGPDSDNGLDHVDVGPKVDDVEPELGDDRPELADNETTNDNGAEDGVDGSEEDAFLFNIDIGSDVDEEVEKIREKWRDKRHKEKAADREGQPVQPDNVDEGNRSSDKDEKLEGYETDYISSSDPGEYEDSEQSNDDVPRVRQSLLPRYDPNCVILVWELGLRFDDNEQFKEAVRKYAFAKGASLWGYAAELLKSNPGSTVSIQVHRNDVGQAMFFRIYVCFQALKQGWKGGCNNQMFPIAWAVVEVECASSWRWFLKKLFTDLEHPTGEGITLMSDQQKGLVKVLVEDYPDTAYRMCARHLSTYIEEFDENLQKLEKLGPTSTEDLLQNLGTTQNLASSTTGPPGMVHGSTQNVASATTGPPGMVHGTTHNIASATTQNIASATTDPPGIVQSTTQNVASTISQSSNQNVASASTVAPTTQPKPIKKTYKKKAQVGIGLYTDMKTGDQIWNPGTSTEVLSQEQAKGKLVRLIHLNSNIIQKVKGCIGREILL</sequence>
<dbReference type="Proteomes" id="UP001396334">
    <property type="component" value="Unassembled WGS sequence"/>
</dbReference>
<evidence type="ECO:0000259" key="3">
    <source>
        <dbReference type="Pfam" id="PF26130"/>
    </source>
</evidence>
<dbReference type="InterPro" id="IPR018289">
    <property type="entry name" value="MULE_transposase_dom"/>
</dbReference>
<proteinExistence type="predicted"/>
<feature type="region of interest" description="Disordered" evidence="1">
    <location>
        <begin position="309"/>
        <end position="370"/>
    </location>
</feature>
<gene>
    <name evidence="4" type="ORF">V6N11_040076</name>
</gene>
<organism evidence="4 5">
    <name type="scientific">Hibiscus sabdariffa</name>
    <name type="common">roselle</name>
    <dbReference type="NCBI Taxonomy" id="183260"/>
    <lineage>
        <taxon>Eukaryota</taxon>
        <taxon>Viridiplantae</taxon>
        <taxon>Streptophyta</taxon>
        <taxon>Embryophyta</taxon>
        <taxon>Tracheophyta</taxon>
        <taxon>Spermatophyta</taxon>
        <taxon>Magnoliopsida</taxon>
        <taxon>eudicotyledons</taxon>
        <taxon>Gunneridae</taxon>
        <taxon>Pentapetalae</taxon>
        <taxon>rosids</taxon>
        <taxon>malvids</taxon>
        <taxon>Malvales</taxon>
        <taxon>Malvaceae</taxon>
        <taxon>Malvoideae</taxon>
        <taxon>Hibiscus</taxon>
    </lineage>
</organism>
<evidence type="ECO:0000313" key="4">
    <source>
        <dbReference type="EMBL" id="KAK9012005.1"/>
    </source>
</evidence>
<comment type="caution">
    <text evidence="4">The sequence shown here is derived from an EMBL/GenBank/DDBJ whole genome shotgun (WGS) entry which is preliminary data.</text>
</comment>
<protein>
    <recommendedName>
        <fullName evidence="6">MULE transposase domain-containing protein</fullName>
    </recommendedName>
</protein>
<dbReference type="PANTHER" id="PTHR31973">
    <property type="entry name" value="POLYPROTEIN, PUTATIVE-RELATED"/>
    <property type="match status" value="1"/>
</dbReference>
<feature type="domain" description="MULE transposase" evidence="2">
    <location>
        <begin position="464"/>
        <end position="535"/>
    </location>
</feature>
<dbReference type="PANTHER" id="PTHR31973:SF187">
    <property type="entry name" value="MUTATOR TRANSPOSASE MUDRA PROTEIN"/>
    <property type="match status" value="1"/>
</dbReference>
<evidence type="ECO:0000256" key="1">
    <source>
        <dbReference type="SAM" id="MobiDB-lite"/>
    </source>
</evidence>
<feature type="domain" description="PB1-like" evidence="3">
    <location>
        <begin position="15"/>
        <end position="89"/>
    </location>
</feature>
<reference evidence="4 5" key="1">
    <citation type="journal article" date="2024" name="G3 (Bethesda)">
        <title>Genome assembly of Hibiscus sabdariffa L. provides insights into metabolisms of medicinal natural products.</title>
        <authorList>
            <person name="Kim T."/>
        </authorList>
    </citation>
    <scope>NUCLEOTIDE SEQUENCE [LARGE SCALE GENOMIC DNA]</scope>
    <source>
        <strain evidence="4">TK-2024</strain>
        <tissue evidence="4">Old leaves</tissue>
    </source>
</reference>
<accession>A0ABR2RGM2</accession>
<evidence type="ECO:0000313" key="5">
    <source>
        <dbReference type="Proteomes" id="UP001396334"/>
    </source>
</evidence>
<feature type="region of interest" description="Disordered" evidence="1">
    <location>
        <begin position="124"/>
        <end position="174"/>
    </location>
</feature>
<evidence type="ECO:0008006" key="6">
    <source>
        <dbReference type="Google" id="ProtNLM"/>
    </source>
</evidence>
<feature type="compositionally biased region" description="Basic and acidic residues" evidence="1">
    <location>
        <begin position="333"/>
        <end position="346"/>
    </location>
</feature>